<keyword evidence="2" id="KW-1003">Cell membrane</keyword>
<dbReference type="HOGENOM" id="CLU_1223144_0_0_2"/>
<protein>
    <submittedName>
        <fullName evidence="8">Cytochrome b subunit of formate dehydrogenase</fullName>
    </submittedName>
</protein>
<dbReference type="Gene3D" id="1.20.950.20">
    <property type="entry name" value="Transmembrane di-heme cytochromes, Chain C"/>
    <property type="match status" value="1"/>
</dbReference>
<gene>
    <name evidence="8" type="ORF">AFULGI_00014910</name>
</gene>
<comment type="subcellular location">
    <subcellularLocation>
        <location evidence="1">Cell membrane</location>
        <topology evidence="1">Multi-pass membrane protein</topology>
    </subcellularLocation>
</comment>
<feature type="domain" description="Cytochrome b561 bacterial/Ni-hydrogenase" evidence="7">
    <location>
        <begin position="13"/>
        <end position="211"/>
    </location>
</feature>
<dbReference type="PANTHER" id="PTHR30485">
    <property type="entry name" value="NI/FE-HYDROGENASE 1 B-TYPE CYTOCHROME SUBUNIT"/>
    <property type="match status" value="1"/>
</dbReference>
<keyword evidence="3 6" id="KW-0812">Transmembrane</keyword>
<sequence length="231" mass="26104">MECKKCGSVAVERHSKFVRSCHWGIVVTGIITALSGMQLSKLFGFTLFDDAYALHIRMSFVFAGLWTLFMYISIAEDWKWIKPSRIPYSIKFVLEEAVAWIKGGHVGDPRAYDPRRREYVEKIIPSQVLVFWTYVLLTAIIGITGLAMLYPEYFGPVYSAAEKMGLLFGTDNSYAFIRGLHRLTMFLYATVMIMHAYAATIFGTLSSMISGYRREKVVSDSGRGSREPADG</sequence>
<dbReference type="GO" id="GO:0005886">
    <property type="term" value="C:plasma membrane"/>
    <property type="evidence" value="ECO:0007669"/>
    <property type="project" value="UniProtKB-SubCell"/>
</dbReference>
<accession>A0A075WL07</accession>
<dbReference type="KEGG" id="afg:AFULGI_00014910"/>
<dbReference type="EMBL" id="CP006577">
    <property type="protein sequence ID" value="AIG98258.1"/>
    <property type="molecule type" value="Genomic_DNA"/>
</dbReference>
<dbReference type="PANTHER" id="PTHR30485:SF1">
    <property type="entry name" value="CYTOCHROME YDHU-RELATED"/>
    <property type="match status" value="1"/>
</dbReference>
<evidence type="ECO:0000259" key="7">
    <source>
        <dbReference type="Pfam" id="PF01292"/>
    </source>
</evidence>
<evidence type="ECO:0000256" key="1">
    <source>
        <dbReference type="ARBA" id="ARBA00004651"/>
    </source>
</evidence>
<dbReference type="Pfam" id="PF01292">
    <property type="entry name" value="Ni_hydr_CYTB"/>
    <property type="match status" value="1"/>
</dbReference>
<evidence type="ECO:0000256" key="3">
    <source>
        <dbReference type="ARBA" id="ARBA00022692"/>
    </source>
</evidence>
<proteinExistence type="predicted"/>
<dbReference type="GO" id="GO:0020037">
    <property type="term" value="F:heme binding"/>
    <property type="evidence" value="ECO:0007669"/>
    <property type="project" value="TreeGrafter"/>
</dbReference>
<dbReference type="InterPro" id="IPR051542">
    <property type="entry name" value="Hydrogenase_cytochrome"/>
</dbReference>
<feature type="transmembrane region" description="Helical" evidence="6">
    <location>
        <begin position="129"/>
        <end position="150"/>
    </location>
</feature>
<dbReference type="GO" id="GO:0009055">
    <property type="term" value="F:electron transfer activity"/>
    <property type="evidence" value="ECO:0007669"/>
    <property type="project" value="InterPro"/>
</dbReference>
<feature type="transmembrane region" description="Helical" evidence="6">
    <location>
        <begin position="185"/>
        <end position="205"/>
    </location>
</feature>
<evidence type="ECO:0000256" key="5">
    <source>
        <dbReference type="ARBA" id="ARBA00023136"/>
    </source>
</evidence>
<dbReference type="AlphaFoldDB" id="A0A075WL07"/>
<dbReference type="SUPFAM" id="SSF81342">
    <property type="entry name" value="Transmembrane di-heme cytochromes"/>
    <property type="match status" value="1"/>
</dbReference>
<evidence type="ECO:0000313" key="9">
    <source>
        <dbReference type="Proteomes" id="UP000028501"/>
    </source>
</evidence>
<reference evidence="8 9" key="1">
    <citation type="submission" date="2013-07" db="EMBL/GenBank/DDBJ databases">
        <title>Genome of Archaeoglobus fulgidus.</title>
        <authorList>
            <person name="Fiebig A."/>
            <person name="Birkeland N.-K."/>
        </authorList>
    </citation>
    <scope>NUCLEOTIDE SEQUENCE [LARGE SCALE GENOMIC DNA]</scope>
    <source>
        <strain evidence="8 9">DSM 8774</strain>
    </source>
</reference>
<dbReference type="InterPro" id="IPR011577">
    <property type="entry name" value="Cyt_b561_bac/Ni-Hgenase"/>
</dbReference>
<evidence type="ECO:0000313" key="8">
    <source>
        <dbReference type="EMBL" id="AIG98258.1"/>
    </source>
</evidence>
<evidence type="ECO:0000256" key="6">
    <source>
        <dbReference type="SAM" id="Phobius"/>
    </source>
</evidence>
<evidence type="ECO:0000256" key="2">
    <source>
        <dbReference type="ARBA" id="ARBA00022475"/>
    </source>
</evidence>
<dbReference type="Proteomes" id="UP000028501">
    <property type="component" value="Chromosome"/>
</dbReference>
<feature type="transmembrane region" description="Helical" evidence="6">
    <location>
        <begin position="21"/>
        <end position="40"/>
    </location>
</feature>
<organism evidence="8 9">
    <name type="scientific">Archaeoglobus fulgidus DSM 8774</name>
    <dbReference type="NCBI Taxonomy" id="1344584"/>
    <lineage>
        <taxon>Archaea</taxon>
        <taxon>Methanobacteriati</taxon>
        <taxon>Methanobacteriota</taxon>
        <taxon>Archaeoglobi</taxon>
        <taxon>Archaeoglobales</taxon>
        <taxon>Archaeoglobaceae</taxon>
        <taxon>Archaeoglobus</taxon>
    </lineage>
</organism>
<keyword evidence="5 6" id="KW-0472">Membrane</keyword>
<feature type="transmembrane region" description="Helical" evidence="6">
    <location>
        <begin position="52"/>
        <end position="72"/>
    </location>
</feature>
<dbReference type="GO" id="GO:0022904">
    <property type="term" value="P:respiratory electron transport chain"/>
    <property type="evidence" value="ECO:0007669"/>
    <property type="project" value="InterPro"/>
</dbReference>
<name>A0A075WL07_ARCFL</name>
<dbReference type="GeneID" id="24794990"/>
<dbReference type="RefSeq" id="WP_048095649.1">
    <property type="nucleotide sequence ID" value="NZ_CP006577.1"/>
</dbReference>
<keyword evidence="4 6" id="KW-1133">Transmembrane helix</keyword>
<dbReference type="InterPro" id="IPR016174">
    <property type="entry name" value="Di-haem_cyt_TM"/>
</dbReference>
<evidence type="ECO:0000256" key="4">
    <source>
        <dbReference type="ARBA" id="ARBA00022989"/>
    </source>
</evidence>